<dbReference type="RefSeq" id="WP_036681441.1">
    <property type="nucleotide sequence ID" value="NZ_CP009428.1"/>
</dbReference>
<evidence type="ECO:0000313" key="4">
    <source>
        <dbReference type="Proteomes" id="UP000187323"/>
    </source>
</evidence>
<reference evidence="1 6" key="2">
    <citation type="submission" date="2017-06" db="EMBL/GenBank/DDBJ databases">
        <title>Complete genome sequence of Paenibacillus odorifer CBA7130.</title>
        <authorList>
            <person name="Nam Y.-D."/>
            <person name="Kang J."/>
            <person name="Chung W.-H."/>
        </authorList>
    </citation>
    <scope>NUCLEOTIDE SEQUENCE [LARGE SCALE GENOMIC DNA]</scope>
    <source>
        <strain evidence="1 6">CBA7130</strain>
    </source>
</reference>
<accession>A0A1R0YW02</accession>
<dbReference type="Proteomes" id="UP000187465">
    <property type="component" value="Unassembled WGS sequence"/>
</dbReference>
<evidence type="ECO:0000313" key="6">
    <source>
        <dbReference type="Proteomes" id="UP000249163"/>
    </source>
</evidence>
<evidence type="ECO:0000313" key="2">
    <source>
        <dbReference type="EMBL" id="OMD21902.1"/>
    </source>
</evidence>
<evidence type="ECO:0000313" key="1">
    <source>
        <dbReference type="EMBL" id="AWV32245.1"/>
    </source>
</evidence>
<dbReference type="KEGG" id="pod:PODO_06220"/>
<proteinExistence type="predicted"/>
<name>A0A1R0YW02_9BACL</name>
<sequence>MFHPTVFDNIKIAFENQIYDYDNLDGILVVTDRSDLLNMALMSREFSLSFQLTAGRKVTAEILLTSSTKDLSDEILEVPNTDPGCNLSLRFYMEVEDIPSECQAIDSILKAIWGPDFQPVQSLSFIYGQESETYNNCIELQFKRQLTEEQMEDIPNLLSHLLQSAEELESFTV</sequence>
<evidence type="ECO:0000313" key="5">
    <source>
        <dbReference type="Proteomes" id="UP000187465"/>
    </source>
</evidence>
<dbReference type="GeneID" id="31569840"/>
<gene>
    <name evidence="2" type="ORF">BJP51_31755</name>
    <name evidence="3" type="ORF">BSK47_23285</name>
    <name evidence="1" type="ORF">CD191_06215</name>
</gene>
<dbReference type="AlphaFoldDB" id="A0A1R0YW02"/>
<dbReference type="OrthoDB" id="2964978at2"/>
<dbReference type="EMBL" id="CP021965">
    <property type="protein sequence ID" value="AWV32245.1"/>
    <property type="molecule type" value="Genomic_DNA"/>
</dbReference>
<dbReference type="Proteomes" id="UP000249163">
    <property type="component" value="Chromosome"/>
</dbReference>
<evidence type="ECO:0008006" key="7">
    <source>
        <dbReference type="Google" id="ProtNLM"/>
    </source>
</evidence>
<organism evidence="2 5">
    <name type="scientific">Paenibacillus odorifer</name>
    <dbReference type="NCBI Taxonomy" id="189426"/>
    <lineage>
        <taxon>Bacteria</taxon>
        <taxon>Bacillati</taxon>
        <taxon>Bacillota</taxon>
        <taxon>Bacilli</taxon>
        <taxon>Bacillales</taxon>
        <taxon>Paenibacillaceae</taxon>
        <taxon>Paenibacillus</taxon>
    </lineage>
</organism>
<dbReference type="EMBL" id="MPTO01000025">
    <property type="protein sequence ID" value="OME14475.1"/>
    <property type="molecule type" value="Genomic_DNA"/>
</dbReference>
<evidence type="ECO:0000313" key="3">
    <source>
        <dbReference type="EMBL" id="OME14475.1"/>
    </source>
</evidence>
<reference evidence="4 5" key="1">
    <citation type="submission" date="2016-10" db="EMBL/GenBank/DDBJ databases">
        <title>Paenibacillus species isolates.</title>
        <authorList>
            <person name="Beno S.M."/>
        </authorList>
    </citation>
    <scope>NUCLEOTIDE SEQUENCE [LARGE SCALE GENOMIC DNA]</scope>
    <source>
        <strain evidence="2 5">FSL H7-0604</strain>
        <strain evidence="3 4">FSL H7-0918</strain>
    </source>
</reference>
<protein>
    <recommendedName>
        <fullName evidence="7">Group-specific protein</fullName>
    </recommendedName>
</protein>
<dbReference type="EMBL" id="MKQP01000071">
    <property type="protein sequence ID" value="OMD21902.1"/>
    <property type="molecule type" value="Genomic_DNA"/>
</dbReference>
<dbReference type="Proteomes" id="UP000187323">
    <property type="component" value="Unassembled WGS sequence"/>
</dbReference>